<feature type="transmembrane region" description="Helical" evidence="1">
    <location>
        <begin position="83"/>
        <end position="100"/>
    </location>
</feature>
<keyword evidence="1" id="KW-0472">Membrane</keyword>
<dbReference type="InterPro" id="IPR007352">
    <property type="entry name" value="DUF420"/>
</dbReference>
<keyword evidence="1" id="KW-1133">Transmembrane helix</keyword>
<keyword evidence="1" id="KW-0812">Transmembrane</keyword>
<dbReference type="EMBL" id="JAKRVY010000002">
    <property type="protein sequence ID" value="MCL9813194.1"/>
    <property type="molecule type" value="Genomic_DNA"/>
</dbReference>
<comment type="caution">
    <text evidence="2">The sequence shown here is derived from an EMBL/GenBank/DDBJ whole genome shotgun (WGS) entry which is preliminary data.</text>
</comment>
<evidence type="ECO:0000313" key="2">
    <source>
        <dbReference type="EMBL" id="MCL9813194.1"/>
    </source>
</evidence>
<dbReference type="PANTHER" id="PTHR37692:SF1">
    <property type="entry name" value="DUF420 DOMAIN-CONTAINING PROTEIN"/>
    <property type="match status" value="1"/>
</dbReference>
<accession>A0AAE3K6U5</accession>
<feature type="transmembrane region" description="Helical" evidence="1">
    <location>
        <begin position="17"/>
        <end position="37"/>
    </location>
</feature>
<dbReference type="PANTHER" id="PTHR37692">
    <property type="entry name" value="HYPOTHETICAL MEMBRANE SPANNING PROTEIN"/>
    <property type="match status" value="1"/>
</dbReference>
<reference evidence="2 3" key="1">
    <citation type="journal article" date="2022" name="Syst. Appl. Microbiol.">
        <title>Natronocalculus amylovorans gen. nov., sp. nov., and Natranaeroarchaeum aerophilus sp. nov., dominant culturable amylolytic natronoarchaea from hypersaline soda lakes in southwestern Siberia.</title>
        <authorList>
            <person name="Sorokin D.Y."/>
            <person name="Elcheninov A.G."/>
            <person name="Khizhniak T.V."/>
            <person name="Koenen M."/>
            <person name="Bale N.J."/>
            <person name="Damste J.S.S."/>
            <person name="Kublanov I.V."/>
        </authorList>
    </citation>
    <scope>NUCLEOTIDE SEQUENCE [LARGE SCALE GENOMIC DNA]</scope>
    <source>
        <strain evidence="2 3">AArc-St1-1</strain>
    </source>
</reference>
<keyword evidence="3" id="KW-1185">Reference proteome</keyword>
<evidence type="ECO:0000256" key="1">
    <source>
        <dbReference type="SAM" id="Phobius"/>
    </source>
</evidence>
<protein>
    <submittedName>
        <fullName evidence="2">DUF420 domain-containing protein</fullName>
    </submittedName>
</protein>
<dbReference type="Pfam" id="PF04238">
    <property type="entry name" value="DUF420"/>
    <property type="match status" value="1"/>
</dbReference>
<sequence>MATATPARPIKGRVNELTVLLTVVGYLLVAGTFGGWFPYPNITESGVDLLGHAIAAVNTLATICLVAGWYWIRNGEVDKHRKAMGSAFALILVFLVLYLPKVGGGGQKAIADAAPDLVALAYFIMLAIHILLSGLAMPVVVYALLLGLSHTPSELRDTRHAQVGRIAAASWILSLVLGVVTYVILNHTYGNTFEPAFVTVL</sequence>
<evidence type="ECO:0000313" key="3">
    <source>
        <dbReference type="Proteomes" id="UP001202674"/>
    </source>
</evidence>
<feature type="transmembrane region" description="Helical" evidence="1">
    <location>
        <begin position="49"/>
        <end position="71"/>
    </location>
</feature>
<dbReference type="Proteomes" id="UP001202674">
    <property type="component" value="Unassembled WGS sequence"/>
</dbReference>
<organism evidence="2 3">
    <name type="scientific">Natranaeroarchaeum aerophilus</name>
    <dbReference type="NCBI Taxonomy" id="2917711"/>
    <lineage>
        <taxon>Archaea</taxon>
        <taxon>Methanobacteriati</taxon>
        <taxon>Methanobacteriota</taxon>
        <taxon>Stenosarchaea group</taxon>
        <taxon>Halobacteria</taxon>
        <taxon>Halobacteriales</taxon>
        <taxon>Natronoarchaeaceae</taxon>
        <taxon>Natranaeroarchaeum</taxon>
    </lineage>
</organism>
<proteinExistence type="predicted"/>
<dbReference type="RefSeq" id="WP_250595436.1">
    <property type="nucleotide sequence ID" value="NZ_JAKRVY010000002.1"/>
</dbReference>
<gene>
    <name evidence="2" type="ORF">AArcSt11_05950</name>
</gene>
<feature type="transmembrane region" description="Helical" evidence="1">
    <location>
        <begin position="120"/>
        <end position="145"/>
    </location>
</feature>
<feature type="transmembrane region" description="Helical" evidence="1">
    <location>
        <begin position="166"/>
        <end position="185"/>
    </location>
</feature>
<name>A0AAE3K6U5_9EURY</name>
<dbReference type="AlphaFoldDB" id="A0AAE3K6U5"/>